<gene>
    <name evidence="1" type="ORF">H5410_023265</name>
</gene>
<dbReference type="SUPFAM" id="SSF82549">
    <property type="entry name" value="DAK1/DegV-like"/>
    <property type="match status" value="1"/>
</dbReference>
<comment type="caution">
    <text evidence="1">The sequence shown here is derived from an EMBL/GenBank/DDBJ whole genome shotgun (WGS) entry which is preliminary data.</text>
</comment>
<name>A0A9J5ZJ13_SOLCO</name>
<evidence type="ECO:0000313" key="1">
    <source>
        <dbReference type="EMBL" id="KAG5611984.1"/>
    </source>
</evidence>
<dbReference type="OrthoDB" id="1724672at2759"/>
<keyword evidence="2" id="KW-1185">Reference proteome</keyword>
<dbReference type="Proteomes" id="UP000824120">
    <property type="component" value="Chromosome 4"/>
</dbReference>
<dbReference type="EMBL" id="JACXVP010000004">
    <property type="protein sequence ID" value="KAG5611984.1"/>
    <property type="molecule type" value="Genomic_DNA"/>
</dbReference>
<dbReference type="AlphaFoldDB" id="A0A9J5ZJ13"/>
<protein>
    <submittedName>
        <fullName evidence="1">Uncharacterized protein</fullName>
    </submittedName>
</protein>
<dbReference type="Gene3D" id="3.40.50.10440">
    <property type="entry name" value="Dihydroxyacetone kinase, domain 1"/>
    <property type="match status" value="1"/>
</dbReference>
<accession>A0A9J5ZJ13</accession>
<evidence type="ECO:0000313" key="2">
    <source>
        <dbReference type="Proteomes" id="UP000824120"/>
    </source>
</evidence>
<organism evidence="1 2">
    <name type="scientific">Solanum commersonii</name>
    <name type="common">Commerson's wild potato</name>
    <name type="synonym">Commerson's nightshade</name>
    <dbReference type="NCBI Taxonomy" id="4109"/>
    <lineage>
        <taxon>Eukaryota</taxon>
        <taxon>Viridiplantae</taxon>
        <taxon>Streptophyta</taxon>
        <taxon>Embryophyta</taxon>
        <taxon>Tracheophyta</taxon>
        <taxon>Spermatophyta</taxon>
        <taxon>Magnoliopsida</taxon>
        <taxon>eudicotyledons</taxon>
        <taxon>Gunneridae</taxon>
        <taxon>Pentapetalae</taxon>
        <taxon>asterids</taxon>
        <taxon>lamiids</taxon>
        <taxon>Solanales</taxon>
        <taxon>Solanaceae</taxon>
        <taxon>Solanoideae</taxon>
        <taxon>Solaneae</taxon>
        <taxon>Solanum</taxon>
    </lineage>
</organism>
<sequence>MPLEIKGWQCLAGFHKADKPLLPAQSRYLGVVPLTPNTGDTAHTLTKIRPTDTWSHSNIQGRFPPHLLENTEYFYNLGGVNGHEPAHGGFVGEVMLTAAIYGHFRQGAKISAIKKDRFTLTALRIFTRLLYQNKVKPPNNVSVPNK</sequence>
<proteinExistence type="predicted"/>
<reference evidence="1 2" key="1">
    <citation type="submission" date="2020-09" db="EMBL/GenBank/DDBJ databases">
        <title>De no assembly of potato wild relative species, Solanum commersonii.</title>
        <authorList>
            <person name="Cho K."/>
        </authorList>
    </citation>
    <scope>NUCLEOTIDE SEQUENCE [LARGE SCALE GENOMIC DNA]</scope>
    <source>
        <strain evidence="1">LZ3.2</strain>
        <tissue evidence="1">Leaf</tissue>
    </source>
</reference>